<feature type="domain" description="Nicotinate phosphoribosyltransferase N-terminal" evidence="10">
    <location>
        <begin position="1"/>
        <end position="122"/>
    </location>
</feature>
<comment type="catalytic activity">
    <reaction evidence="7 8">
        <text>5-phospho-alpha-D-ribose 1-diphosphate + nicotinate + ATP + H2O = nicotinate beta-D-ribonucleotide + ADP + phosphate + diphosphate</text>
        <dbReference type="Rhea" id="RHEA:36163"/>
        <dbReference type="ChEBI" id="CHEBI:15377"/>
        <dbReference type="ChEBI" id="CHEBI:30616"/>
        <dbReference type="ChEBI" id="CHEBI:32544"/>
        <dbReference type="ChEBI" id="CHEBI:33019"/>
        <dbReference type="ChEBI" id="CHEBI:43474"/>
        <dbReference type="ChEBI" id="CHEBI:57502"/>
        <dbReference type="ChEBI" id="CHEBI:58017"/>
        <dbReference type="ChEBI" id="CHEBI:456216"/>
        <dbReference type="EC" id="6.3.4.21"/>
    </reaction>
</comment>
<dbReference type="Proteomes" id="UP000054248">
    <property type="component" value="Unassembled WGS sequence"/>
</dbReference>
<evidence type="ECO:0000256" key="4">
    <source>
        <dbReference type="ARBA" id="ARBA00022553"/>
    </source>
</evidence>
<proteinExistence type="inferred from homology"/>
<evidence type="ECO:0000256" key="2">
    <source>
        <dbReference type="ARBA" id="ARBA00010897"/>
    </source>
</evidence>
<comment type="function">
    <text evidence="8">Catalyzes the synthesis of beta-nicotinate D-ribonucleotide from nicotinate and 5-phospho-D-ribose 1-phosphate at the expense of ATP.</text>
</comment>
<keyword evidence="5 8" id="KW-0436">Ligase</keyword>
<dbReference type="InterPro" id="IPR036068">
    <property type="entry name" value="Nicotinate_pribotase-like_C"/>
</dbReference>
<dbReference type="GO" id="GO:0034355">
    <property type="term" value="P:NAD+ biosynthetic process via the salvage pathway"/>
    <property type="evidence" value="ECO:0007669"/>
    <property type="project" value="TreeGrafter"/>
</dbReference>
<keyword evidence="4" id="KW-0597">Phosphoprotein</keyword>
<evidence type="ECO:0000313" key="11">
    <source>
        <dbReference type="EMBL" id="KIO16104.1"/>
    </source>
</evidence>
<dbReference type="Pfam" id="PF04095">
    <property type="entry name" value="NAPRTase"/>
    <property type="match status" value="1"/>
</dbReference>
<reference evidence="12" key="2">
    <citation type="submission" date="2015-01" db="EMBL/GenBank/DDBJ databases">
        <title>Evolutionary Origins and Diversification of the Mycorrhizal Mutualists.</title>
        <authorList>
            <consortium name="DOE Joint Genome Institute"/>
            <consortium name="Mycorrhizal Genomics Consortium"/>
            <person name="Kohler A."/>
            <person name="Kuo A."/>
            <person name="Nagy L.G."/>
            <person name="Floudas D."/>
            <person name="Copeland A."/>
            <person name="Barry K.W."/>
            <person name="Cichocki N."/>
            <person name="Veneault-Fourrey C."/>
            <person name="LaButti K."/>
            <person name="Lindquist E.A."/>
            <person name="Lipzen A."/>
            <person name="Lundell T."/>
            <person name="Morin E."/>
            <person name="Murat C."/>
            <person name="Riley R."/>
            <person name="Ohm R."/>
            <person name="Sun H."/>
            <person name="Tunlid A."/>
            <person name="Henrissat B."/>
            <person name="Grigoriev I.V."/>
            <person name="Hibbett D.S."/>
            <person name="Martin F."/>
        </authorList>
    </citation>
    <scope>NUCLEOTIDE SEQUENCE [LARGE SCALE GENOMIC DNA]</scope>
    <source>
        <strain evidence="12">MUT 4182</strain>
    </source>
</reference>
<evidence type="ECO:0000256" key="5">
    <source>
        <dbReference type="ARBA" id="ARBA00022598"/>
    </source>
</evidence>
<dbReference type="Gene3D" id="3.20.140.10">
    <property type="entry name" value="nicotinate phosphoribosyltransferase"/>
    <property type="match status" value="1"/>
</dbReference>
<dbReference type="STRING" id="1051891.A0A0C3Q1K7"/>
<gene>
    <name evidence="11" type="ORF">M407DRAFT_86379</name>
</gene>
<dbReference type="InterPro" id="IPR040727">
    <property type="entry name" value="NAPRTase_N"/>
</dbReference>
<evidence type="ECO:0000259" key="9">
    <source>
        <dbReference type="Pfam" id="PF04095"/>
    </source>
</evidence>
<comment type="PTM">
    <text evidence="8">Transiently phosphorylated on a His residue during the reaction cycle. Phosphorylation strongly increases the affinity for substrates and increases the rate of nicotinate D-ribonucleotide production. Dephosphorylation regenerates the low-affinity form of the enzyme, leading to product release.</text>
</comment>
<keyword evidence="6 8" id="KW-0662">Pyridine nucleotide biosynthesis</keyword>
<evidence type="ECO:0000256" key="6">
    <source>
        <dbReference type="ARBA" id="ARBA00022642"/>
    </source>
</evidence>
<evidence type="ECO:0000259" key="10">
    <source>
        <dbReference type="Pfam" id="PF17767"/>
    </source>
</evidence>
<dbReference type="PANTHER" id="PTHR11098">
    <property type="entry name" value="NICOTINATE PHOSPHORIBOSYLTRANSFERASE"/>
    <property type="match status" value="1"/>
</dbReference>
<dbReference type="Pfam" id="PF17767">
    <property type="entry name" value="NAPRTase_N"/>
    <property type="match status" value="1"/>
</dbReference>
<evidence type="ECO:0000256" key="8">
    <source>
        <dbReference type="RuleBase" id="RU003838"/>
    </source>
</evidence>
<dbReference type="EC" id="6.3.4.21" evidence="3 8"/>
<comment type="pathway">
    <text evidence="1 8">Cofactor biosynthesis; NAD(+) biosynthesis; nicotinate D-ribonucleotide from nicotinate: step 1/1.</text>
</comment>
<feature type="domain" description="Nicotinate/nicotinamide phosphoribosyltransferase" evidence="9">
    <location>
        <begin position="155"/>
        <end position="387"/>
    </location>
</feature>
<dbReference type="GO" id="GO:0005829">
    <property type="term" value="C:cytosol"/>
    <property type="evidence" value="ECO:0007669"/>
    <property type="project" value="TreeGrafter"/>
</dbReference>
<name>A0A0C3Q1K7_9AGAM</name>
<accession>A0A0C3Q1K7</accession>
<dbReference type="AlphaFoldDB" id="A0A0C3Q1K7"/>
<reference evidence="11 12" key="1">
    <citation type="submission" date="2014-04" db="EMBL/GenBank/DDBJ databases">
        <authorList>
            <consortium name="DOE Joint Genome Institute"/>
            <person name="Kuo A."/>
            <person name="Girlanda M."/>
            <person name="Perotto S."/>
            <person name="Kohler A."/>
            <person name="Nagy L.G."/>
            <person name="Floudas D."/>
            <person name="Copeland A."/>
            <person name="Barry K.W."/>
            <person name="Cichocki N."/>
            <person name="Veneault-Fourrey C."/>
            <person name="LaButti K."/>
            <person name="Lindquist E.A."/>
            <person name="Lipzen A."/>
            <person name="Lundell T."/>
            <person name="Morin E."/>
            <person name="Murat C."/>
            <person name="Sun H."/>
            <person name="Tunlid A."/>
            <person name="Henrissat B."/>
            <person name="Grigoriev I.V."/>
            <person name="Hibbett D.S."/>
            <person name="Martin F."/>
            <person name="Nordberg H.P."/>
            <person name="Cantor M.N."/>
            <person name="Hua S.X."/>
        </authorList>
    </citation>
    <scope>NUCLEOTIDE SEQUENCE [LARGE SCALE GENOMIC DNA]</scope>
    <source>
        <strain evidence="11 12">MUT 4182</strain>
    </source>
</reference>
<dbReference type="SUPFAM" id="SSF51690">
    <property type="entry name" value="Nicotinate/Quinolinate PRTase C-terminal domain-like"/>
    <property type="match status" value="1"/>
</dbReference>
<dbReference type="HOGENOM" id="CLU_030991_0_0_1"/>
<dbReference type="GO" id="GO:0004516">
    <property type="term" value="F:nicotinate phosphoribosyltransferase activity"/>
    <property type="evidence" value="ECO:0007669"/>
    <property type="project" value="UniProtKB-UniRule"/>
</dbReference>
<organism evidence="11 12">
    <name type="scientific">Tulasnella calospora MUT 4182</name>
    <dbReference type="NCBI Taxonomy" id="1051891"/>
    <lineage>
        <taxon>Eukaryota</taxon>
        <taxon>Fungi</taxon>
        <taxon>Dikarya</taxon>
        <taxon>Basidiomycota</taxon>
        <taxon>Agaricomycotina</taxon>
        <taxon>Agaricomycetes</taxon>
        <taxon>Cantharellales</taxon>
        <taxon>Tulasnellaceae</taxon>
        <taxon>Tulasnella</taxon>
    </lineage>
</organism>
<evidence type="ECO:0000256" key="3">
    <source>
        <dbReference type="ARBA" id="ARBA00013236"/>
    </source>
</evidence>
<sequence>LTMQQAVLHHFPEAQVEYRFTNRSKGMRFNTACIDAIVEAINRLEDISLTKDERSWLESNCTYFRPEYLDYLQKFRFRPKEQVTVRYLPSLDNPGFGDLELEFRGLWTETILYETPVMAIVSEAYFNHVDTDWSLTGTEELAYQKGKTLFQGGIALSEFGARRRRSYDSQKLVVEGLLRAHREFSATSKGRLTGTSNVHFAHMFNLMPIGTIAHEWMMGIAAARGYERANLLALELWEEVYPTTLSNSLHIAPTDTFTSPVFFNTLLLNPGLAARWRGLRQDSGNPLDFIPLAKAAYEKLGINPRDKLIVFSDSLDVEACLKIKKATDEVGFQSSFGIGTFLTNDFKKLSNSERSMPLIMVIKLRLIDGKECIKISDDVTKASADNRPSFFCHVNELIAILRALAIKQRCEQSRRFLEFPSRHDRRSYTK</sequence>
<dbReference type="PANTHER" id="PTHR11098:SF1">
    <property type="entry name" value="NICOTINATE PHOSPHORIBOSYLTRANSFERASE"/>
    <property type="match status" value="1"/>
</dbReference>
<dbReference type="NCBIfam" id="TIGR01514">
    <property type="entry name" value="NAPRTase"/>
    <property type="match status" value="1"/>
</dbReference>
<dbReference type="InterPro" id="IPR041525">
    <property type="entry name" value="N/Namide_PRibTrfase"/>
</dbReference>
<evidence type="ECO:0000256" key="1">
    <source>
        <dbReference type="ARBA" id="ARBA00004952"/>
    </source>
</evidence>
<evidence type="ECO:0000256" key="7">
    <source>
        <dbReference type="ARBA" id="ARBA00048668"/>
    </source>
</evidence>
<protein>
    <recommendedName>
        <fullName evidence="3 8">Nicotinate phosphoribosyltransferase</fullName>
        <ecNumber evidence="3 8">6.3.4.21</ecNumber>
    </recommendedName>
</protein>
<dbReference type="EMBL" id="KN823675">
    <property type="protein sequence ID" value="KIO16104.1"/>
    <property type="molecule type" value="Genomic_DNA"/>
</dbReference>
<feature type="non-terminal residue" evidence="11">
    <location>
        <position position="1"/>
    </location>
</feature>
<dbReference type="UniPathway" id="UPA00253">
    <property type="reaction ID" value="UER00457"/>
</dbReference>
<dbReference type="SUPFAM" id="SSF54675">
    <property type="entry name" value="Nicotinate/Quinolinate PRTase N-terminal domain-like"/>
    <property type="match status" value="1"/>
</dbReference>
<dbReference type="OrthoDB" id="193380at2759"/>
<dbReference type="InterPro" id="IPR007229">
    <property type="entry name" value="Nic_PRibTrfase-Fam"/>
</dbReference>
<keyword evidence="12" id="KW-1185">Reference proteome</keyword>
<evidence type="ECO:0000313" key="12">
    <source>
        <dbReference type="Proteomes" id="UP000054248"/>
    </source>
</evidence>
<dbReference type="InterPro" id="IPR006406">
    <property type="entry name" value="Nic_PRibTrfase"/>
</dbReference>
<dbReference type="PIRSF" id="PIRSF000484">
    <property type="entry name" value="NAPRT"/>
    <property type="match status" value="1"/>
</dbReference>
<comment type="similarity">
    <text evidence="2 8">Belongs to the NAPRTase family.</text>
</comment>